<sequence length="56" mass="6366">MKNIEIKTPQDFLDATVMDLLIYLRNDNSTECTAELTDNGSGRKLVVTLSYKEVEE</sequence>
<keyword evidence="2" id="KW-1185">Reference proteome</keyword>
<reference evidence="1 2" key="1">
    <citation type="journal article" date="2014" name="Int. J. Syst. Evol. Microbiol.">
        <title>Phylogenomics and the dynamic genome evolution of the genus Streptococcus.</title>
        <authorList>
            <consortium name="The Broad Institute Genome Sequencing Platform"/>
            <person name="Richards V.P."/>
            <person name="Palmer S.R."/>
            <person name="Pavinski Bitar P.D."/>
            <person name="Qin X."/>
            <person name="Weinstock G.M."/>
            <person name="Highlander S.K."/>
            <person name="Town C.D."/>
            <person name="Burne R.A."/>
            <person name="Stanhope M.J."/>
        </authorList>
    </citation>
    <scope>NUCLEOTIDE SEQUENCE [LARGE SCALE GENOMIC DNA]</scope>
    <source>
        <strain evidence="1 2">Jelinkova 176</strain>
    </source>
</reference>
<dbReference type="RefSeq" id="WP_003085614.1">
    <property type="nucleotide sequence ID" value="NZ_AEUU02000001.1"/>
</dbReference>
<gene>
    <name evidence="1" type="ORF">STRPO_0266</name>
</gene>
<organism evidence="1 2">
    <name type="scientific">Streptococcus porcinus str. Jelinkova 176</name>
    <dbReference type="NCBI Taxonomy" id="873448"/>
    <lineage>
        <taxon>Bacteria</taxon>
        <taxon>Bacillati</taxon>
        <taxon>Bacillota</taxon>
        <taxon>Bacilli</taxon>
        <taxon>Lactobacillales</taxon>
        <taxon>Streptococcaceae</taxon>
        <taxon>Streptococcus</taxon>
    </lineage>
</organism>
<comment type="caution">
    <text evidence="1">The sequence shown here is derived from an EMBL/GenBank/DDBJ whole genome shotgun (WGS) entry which is preliminary data.</text>
</comment>
<dbReference type="EMBL" id="AEUU02000001">
    <property type="protein sequence ID" value="EGJ28065.1"/>
    <property type="molecule type" value="Genomic_DNA"/>
</dbReference>
<evidence type="ECO:0000313" key="2">
    <source>
        <dbReference type="Proteomes" id="UP000005356"/>
    </source>
</evidence>
<accession>A0ABN0CXQ1</accession>
<protein>
    <submittedName>
        <fullName evidence="1">Conserved domain protein</fullName>
    </submittedName>
</protein>
<proteinExistence type="predicted"/>
<name>A0ABN0CXQ1_STRPO</name>
<dbReference type="Proteomes" id="UP000005356">
    <property type="component" value="Unassembled WGS sequence"/>
</dbReference>
<evidence type="ECO:0000313" key="1">
    <source>
        <dbReference type="EMBL" id="EGJ28065.1"/>
    </source>
</evidence>